<dbReference type="RefSeq" id="XP_033401679.1">
    <property type="nucleotide sequence ID" value="XM_033544679.1"/>
</dbReference>
<reference evidence="2" key="1">
    <citation type="journal article" date="2020" name="Stud. Mycol.">
        <title>101 Dothideomycetes genomes: a test case for predicting lifestyles and emergence of pathogens.</title>
        <authorList>
            <person name="Haridas S."/>
            <person name="Albert R."/>
            <person name="Binder M."/>
            <person name="Bloem J."/>
            <person name="Labutti K."/>
            <person name="Salamov A."/>
            <person name="Andreopoulos B."/>
            <person name="Baker S."/>
            <person name="Barry K."/>
            <person name="Bills G."/>
            <person name="Bluhm B."/>
            <person name="Cannon C."/>
            <person name="Castanera R."/>
            <person name="Culley D."/>
            <person name="Daum C."/>
            <person name="Ezra D."/>
            <person name="Gonzalez J."/>
            <person name="Henrissat B."/>
            <person name="Kuo A."/>
            <person name="Liang C."/>
            <person name="Lipzen A."/>
            <person name="Lutzoni F."/>
            <person name="Magnuson J."/>
            <person name="Mondo S."/>
            <person name="Nolan M."/>
            <person name="Ohm R."/>
            <person name="Pangilinan J."/>
            <person name="Park H.-J."/>
            <person name="Ramirez L."/>
            <person name="Alfaro M."/>
            <person name="Sun H."/>
            <person name="Tritt A."/>
            <person name="Yoshinaga Y."/>
            <person name="Zwiers L.-H."/>
            <person name="Turgeon B."/>
            <person name="Goodwin S."/>
            <person name="Spatafora J."/>
            <person name="Crous P."/>
            <person name="Grigoriev I."/>
        </authorList>
    </citation>
    <scope>NUCLEOTIDE SEQUENCE</scope>
    <source>
        <strain evidence="2">CBS 121167</strain>
    </source>
</reference>
<feature type="region of interest" description="Disordered" evidence="1">
    <location>
        <begin position="728"/>
        <end position="772"/>
    </location>
</feature>
<feature type="region of interest" description="Disordered" evidence="1">
    <location>
        <begin position="113"/>
        <end position="357"/>
    </location>
</feature>
<dbReference type="AlphaFoldDB" id="A0A6A6BT08"/>
<feature type="compositionally biased region" description="Low complexity" evidence="1">
    <location>
        <begin position="10"/>
        <end position="21"/>
    </location>
</feature>
<evidence type="ECO:0000256" key="1">
    <source>
        <dbReference type="SAM" id="MobiDB-lite"/>
    </source>
</evidence>
<feature type="region of interest" description="Disordered" evidence="1">
    <location>
        <begin position="479"/>
        <end position="526"/>
    </location>
</feature>
<dbReference type="Proteomes" id="UP000799438">
    <property type="component" value="Unassembled WGS sequence"/>
</dbReference>
<organism evidence="2 3">
    <name type="scientific">Aplosporella prunicola CBS 121167</name>
    <dbReference type="NCBI Taxonomy" id="1176127"/>
    <lineage>
        <taxon>Eukaryota</taxon>
        <taxon>Fungi</taxon>
        <taxon>Dikarya</taxon>
        <taxon>Ascomycota</taxon>
        <taxon>Pezizomycotina</taxon>
        <taxon>Dothideomycetes</taxon>
        <taxon>Dothideomycetes incertae sedis</taxon>
        <taxon>Botryosphaeriales</taxon>
        <taxon>Aplosporellaceae</taxon>
        <taxon>Aplosporella</taxon>
    </lineage>
</organism>
<feature type="region of interest" description="Disordered" evidence="1">
    <location>
        <begin position="555"/>
        <end position="649"/>
    </location>
</feature>
<dbReference type="PANTHER" id="PTHR35140:SF1">
    <property type="entry name" value="MITOTIC CHECK POINT PROTEIN BFA1"/>
    <property type="match status" value="1"/>
</dbReference>
<proteinExistence type="predicted"/>
<evidence type="ECO:0000313" key="2">
    <source>
        <dbReference type="EMBL" id="KAF2145967.1"/>
    </source>
</evidence>
<dbReference type="InterPro" id="IPR034586">
    <property type="entry name" value="Bfa1/Byr4"/>
</dbReference>
<keyword evidence="3" id="KW-1185">Reference proteome</keyword>
<dbReference type="GO" id="GO:0005096">
    <property type="term" value="F:GTPase activator activity"/>
    <property type="evidence" value="ECO:0007669"/>
    <property type="project" value="InterPro"/>
</dbReference>
<dbReference type="GeneID" id="54302175"/>
<dbReference type="EMBL" id="ML995476">
    <property type="protein sequence ID" value="KAF2145967.1"/>
    <property type="molecule type" value="Genomic_DNA"/>
</dbReference>
<feature type="compositionally biased region" description="Basic and acidic residues" evidence="1">
    <location>
        <begin position="230"/>
        <end position="245"/>
    </location>
</feature>
<protein>
    <recommendedName>
        <fullName evidence="4">Cytokinesis regulator</fullName>
    </recommendedName>
</protein>
<feature type="compositionally biased region" description="Polar residues" evidence="1">
    <location>
        <begin position="187"/>
        <end position="199"/>
    </location>
</feature>
<feature type="compositionally biased region" description="Pro residues" evidence="1">
    <location>
        <begin position="306"/>
        <end position="316"/>
    </location>
</feature>
<feature type="region of interest" description="Disordered" evidence="1">
    <location>
        <begin position="1"/>
        <end position="21"/>
    </location>
</feature>
<dbReference type="GO" id="GO:1990334">
    <property type="term" value="C:Bfa1-Bub2 complex"/>
    <property type="evidence" value="ECO:0007669"/>
    <property type="project" value="InterPro"/>
</dbReference>
<dbReference type="GO" id="GO:0044732">
    <property type="term" value="C:mitotic spindle pole body"/>
    <property type="evidence" value="ECO:0007669"/>
    <property type="project" value="TreeGrafter"/>
</dbReference>
<gene>
    <name evidence="2" type="ORF">K452DRAFT_324048</name>
</gene>
<evidence type="ECO:0000313" key="3">
    <source>
        <dbReference type="Proteomes" id="UP000799438"/>
    </source>
</evidence>
<feature type="compositionally biased region" description="Low complexity" evidence="1">
    <location>
        <begin position="732"/>
        <end position="747"/>
    </location>
</feature>
<dbReference type="PANTHER" id="PTHR35140">
    <property type="entry name" value="MITOTIC CHECK POINT PROTEIN BFA1"/>
    <property type="match status" value="1"/>
</dbReference>
<name>A0A6A6BT08_9PEZI</name>
<sequence length="929" mass="100610">MASHARGSFAQRAAQAMHAQAPAVENWDDDADFHGDLFAHSVASSATGHTAFSFSSRANSARSESLTGDDDWHVLIAPNDESSTKHAISSAKQAGIPIPGDVPSSALLGGTIKRLGKKPSRQKVAADDDWGDDLEFPGPSSGGLKLKNLQPPMTPVQDVDDDDFDWAEGSLGIRFGGTRRDTRHRGSSVSATMSPSLGSCMTLESEDDDFGGLVLPKESLDFNAILRKRREAEDEKPPESERPPTEEEPAPPTKDDQWQEDPTEIPNDTPAPPAESIAEDYPQHQLQQQPGPKSDQSEPQVEVAPAPTPDPQPGQPPQEQVVRPDQHQPPPANLKPTAEDDDFFADIDFGSGDILDTNRHSLNRHLKVQRSRPPTTAVRAATTLTFTDKPTTPAPAASRIPRPLVSHSSRSKLAPVYETGTPPPPRHGRAAPTTTNSQLLRAKRSAPVLRSDYRSSKPFVPFLPAGASSTQSHNIIARTSESQLRRGSDPNRAQSPAPRAYSRTGRNPDTPSRSSNRKDIAPASLAREAATKRLFTKPARKRNFGDGTELELFDDLPTSVQKESKYIKQPSNRPSSKLLRQASQSKIPTADRPQTHTPAPAPVPASSTTLRSPSKRDITPSFARDTAASRMAREQRLAGMRSRGDGPLVPVTNWKARVAAQSPQAQKKRNSGQKPYLIKQMNAPSVRNENGMTYNPALQCWEGNESALAQFSSAVQEATQATYAARMQNMGHSHSQSQPQLPSHNHSNSMLSIPSLPTPTGTAPASTSPPRAPALISNISTARGVQVERGMVFDPRRMCWLKLDPHNTGPLSPTASIGDESDPFADIEDLKEDDDKVGVGAGGYFGVTSTTGAVASTPSFDEVGFVGEEFDLGPEFIRRQREEENVWKMRVAGWVGEGRDGLGDNWKWLVRDISVEMAAVVEGRRGSVG</sequence>
<evidence type="ECO:0008006" key="4">
    <source>
        <dbReference type="Google" id="ProtNLM"/>
    </source>
</evidence>
<dbReference type="OrthoDB" id="19159at2759"/>
<dbReference type="GO" id="GO:0031578">
    <property type="term" value="P:mitotic spindle orientation checkpoint signaling"/>
    <property type="evidence" value="ECO:0007669"/>
    <property type="project" value="TreeGrafter"/>
</dbReference>
<feature type="compositionally biased region" description="Low complexity" evidence="1">
    <location>
        <begin position="754"/>
        <end position="769"/>
    </location>
</feature>
<accession>A0A6A6BT08</accession>
<feature type="compositionally biased region" description="Polar residues" evidence="1">
    <location>
        <begin position="504"/>
        <end position="514"/>
    </location>
</feature>
<feature type="region of interest" description="Disordered" evidence="1">
    <location>
        <begin position="387"/>
        <end position="452"/>
    </location>
</feature>